<dbReference type="SMART" id="SM00343">
    <property type="entry name" value="ZnF_C2HC"/>
    <property type="match status" value="5"/>
</dbReference>
<dbReference type="GO" id="GO:0003676">
    <property type="term" value="F:nucleic acid binding"/>
    <property type="evidence" value="ECO:0007669"/>
    <property type="project" value="InterPro"/>
</dbReference>
<keyword evidence="13" id="KW-0106">Calcium</keyword>
<keyword evidence="4" id="KW-0964">Secreted</keyword>
<dbReference type="InterPro" id="IPR001258">
    <property type="entry name" value="NHL_repeat"/>
</dbReference>
<evidence type="ECO:0000256" key="13">
    <source>
        <dbReference type="PIRSR" id="PIRSR600720-2"/>
    </source>
</evidence>
<evidence type="ECO:0000256" key="8">
    <source>
        <dbReference type="ARBA" id="ARBA00022833"/>
    </source>
</evidence>
<evidence type="ECO:0000313" key="20">
    <source>
        <dbReference type="EMBL" id="SOQ49933.1"/>
    </source>
</evidence>
<keyword evidence="18" id="KW-1133">Transmembrane helix</keyword>
<feature type="region of interest" description="Disordered" evidence="17">
    <location>
        <begin position="389"/>
        <end position="413"/>
    </location>
</feature>
<feature type="binding site" evidence="12">
    <location>
        <position position="1356"/>
    </location>
    <ligand>
        <name>a protein</name>
        <dbReference type="ChEBI" id="CHEBI:16541"/>
    </ligand>
    <ligandPart>
        <name>C-terminal Xaa-(2S)-2-hydroxyglycine residue</name>
        <dbReference type="ChEBI" id="CHEBI:142768"/>
    </ligandPart>
</feature>
<keyword evidence="10" id="KW-0325">Glycoprotein</keyword>
<proteinExistence type="predicted"/>
<dbReference type="GO" id="GO:0008270">
    <property type="term" value="F:zinc ion binding"/>
    <property type="evidence" value="ECO:0007669"/>
    <property type="project" value="UniProtKB-KW"/>
</dbReference>
<feature type="compositionally biased region" description="Polar residues" evidence="17">
    <location>
        <begin position="91"/>
        <end position="123"/>
    </location>
</feature>
<dbReference type="SUPFAM" id="SSF101898">
    <property type="entry name" value="NHL repeat"/>
    <property type="match status" value="1"/>
</dbReference>
<feature type="domain" description="CCHC-type" evidence="19">
    <location>
        <begin position="580"/>
        <end position="595"/>
    </location>
</feature>
<feature type="repeat" description="NHL" evidence="16">
    <location>
        <begin position="1279"/>
        <end position="1314"/>
    </location>
</feature>
<evidence type="ECO:0000256" key="18">
    <source>
        <dbReference type="SAM" id="Phobius"/>
    </source>
</evidence>
<dbReference type="PROSITE" id="PS51125">
    <property type="entry name" value="NHL"/>
    <property type="match status" value="2"/>
</dbReference>
<organism evidence="20">
    <name type="scientific">Spodoptera frugiperda</name>
    <name type="common">Fall armyworm</name>
    <dbReference type="NCBI Taxonomy" id="7108"/>
    <lineage>
        <taxon>Eukaryota</taxon>
        <taxon>Metazoa</taxon>
        <taxon>Ecdysozoa</taxon>
        <taxon>Arthropoda</taxon>
        <taxon>Hexapoda</taxon>
        <taxon>Insecta</taxon>
        <taxon>Pterygota</taxon>
        <taxon>Neoptera</taxon>
        <taxon>Endopterygota</taxon>
        <taxon>Lepidoptera</taxon>
        <taxon>Glossata</taxon>
        <taxon>Ditrysia</taxon>
        <taxon>Noctuoidea</taxon>
        <taxon>Noctuidae</taxon>
        <taxon>Amphipyrinae</taxon>
        <taxon>Spodoptera</taxon>
    </lineage>
</organism>
<evidence type="ECO:0000256" key="14">
    <source>
        <dbReference type="PIRSR" id="PIRSR600720-3"/>
    </source>
</evidence>
<evidence type="ECO:0000259" key="19">
    <source>
        <dbReference type="PROSITE" id="PS50158"/>
    </source>
</evidence>
<feature type="binding site" evidence="13">
    <location>
        <position position="1488"/>
    </location>
    <ligand>
        <name>Ca(2+)</name>
        <dbReference type="ChEBI" id="CHEBI:29108"/>
        <note>structural</note>
    </ligand>
</feature>
<evidence type="ECO:0000256" key="2">
    <source>
        <dbReference type="ARBA" id="ARBA00004613"/>
    </source>
</evidence>
<feature type="binding site" evidence="13">
    <location>
        <position position="1389"/>
    </location>
    <ligand>
        <name>Zn(2+)</name>
        <dbReference type="ChEBI" id="CHEBI:29105"/>
        <note>catalytic</note>
    </ligand>
</feature>
<evidence type="ECO:0000256" key="9">
    <source>
        <dbReference type="ARBA" id="ARBA00023157"/>
    </source>
</evidence>
<gene>
    <name evidence="20" type="ORF">SFRICE_013267</name>
</gene>
<evidence type="ECO:0000256" key="3">
    <source>
        <dbReference type="ARBA" id="ARBA00012343"/>
    </source>
</evidence>
<feature type="transmembrane region" description="Helical" evidence="18">
    <location>
        <begin position="1552"/>
        <end position="1577"/>
    </location>
</feature>
<evidence type="ECO:0000256" key="6">
    <source>
        <dbReference type="ARBA" id="ARBA00022729"/>
    </source>
</evidence>
<feature type="compositionally biased region" description="Basic residues" evidence="17">
    <location>
        <begin position="314"/>
        <end position="323"/>
    </location>
</feature>
<dbReference type="EMBL" id="ODYU01007288">
    <property type="protein sequence ID" value="SOQ49933.1"/>
    <property type="molecule type" value="Genomic_DNA"/>
</dbReference>
<feature type="binding site" evidence="13">
    <location>
        <position position="1288"/>
    </location>
    <ligand>
        <name>Zn(2+)</name>
        <dbReference type="ChEBI" id="CHEBI:29105"/>
        <note>catalytic</note>
    </ligand>
</feature>
<dbReference type="GO" id="GO:0006518">
    <property type="term" value="P:peptide metabolic process"/>
    <property type="evidence" value="ECO:0007669"/>
    <property type="project" value="InterPro"/>
</dbReference>
<evidence type="ECO:0000256" key="17">
    <source>
        <dbReference type="SAM" id="MobiDB-lite"/>
    </source>
</evidence>
<feature type="disulfide bond" evidence="14">
    <location>
        <begin position="1401"/>
        <end position="1412"/>
    </location>
</feature>
<feature type="region of interest" description="Disordered" evidence="17">
    <location>
        <begin position="84"/>
        <end position="142"/>
    </location>
</feature>
<dbReference type="InterPro" id="IPR011042">
    <property type="entry name" value="6-blade_b-propeller_TolB-like"/>
</dbReference>
<dbReference type="Pfam" id="PF01436">
    <property type="entry name" value="NHL"/>
    <property type="match status" value="3"/>
</dbReference>
<protein>
    <recommendedName>
        <fullName evidence="3">peptidylamidoglycolate lyase</fullName>
        <ecNumber evidence="3">4.3.2.5</ecNumber>
    </recommendedName>
</protein>
<keyword evidence="7" id="KW-0677">Repeat</keyword>
<keyword evidence="6" id="KW-0732">Signal</keyword>
<comment type="catalytic activity">
    <reaction evidence="1">
        <text>a [peptide]-C-terminal (2S)-2-hydroxyglycine = a [peptide]-C-terminal amide + glyoxylate</text>
        <dbReference type="Rhea" id="RHEA:20924"/>
        <dbReference type="Rhea" id="RHEA-COMP:13485"/>
        <dbReference type="Rhea" id="RHEA-COMP:15321"/>
        <dbReference type="ChEBI" id="CHEBI:36655"/>
        <dbReference type="ChEBI" id="CHEBI:137001"/>
        <dbReference type="ChEBI" id="CHEBI:142768"/>
        <dbReference type="EC" id="4.3.2.5"/>
    </reaction>
</comment>
<evidence type="ECO:0000256" key="7">
    <source>
        <dbReference type="ARBA" id="ARBA00022737"/>
    </source>
</evidence>
<keyword evidence="9 14" id="KW-1015">Disulfide bond</keyword>
<keyword evidence="15" id="KW-0863">Zinc-finger</keyword>
<accession>A0A2H1WA59</accession>
<feature type="repeat" description="NHL" evidence="16">
    <location>
        <begin position="1330"/>
        <end position="1367"/>
    </location>
</feature>
<dbReference type="PROSITE" id="PS50158">
    <property type="entry name" value="ZF_CCHC"/>
    <property type="match status" value="2"/>
</dbReference>
<keyword evidence="11" id="KW-0456">Lyase</keyword>
<feature type="binding site" evidence="12">
    <location>
        <position position="1405"/>
    </location>
    <ligand>
        <name>a protein</name>
        <dbReference type="ChEBI" id="CHEBI:16541"/>
    </ligand>
    <ligandPart>
        <name>C-terminal Xaa-(2S)-2-hydroxyglycine residue</name>
        <dbReference type="ChEBI" id="CHEBI:142768"/>
    </ligandPart>
</feature>
<dbReference type="PANTHER" id="PTHR10680:SF36">
    <property type="entry name" value="PEPTIDYL-ALPHA-HYDROXYGLYCINE ALPHA-AMIDATING LYASE 1"/>
    <property type="match status" value="1"/>
</dbReference>
<dbReference type="FunFam" id="2.120.10.30:FF:000083">
    <property type="entry name" value="Peptidyl-glycine alpha-amidating monooxygenase B"/>
    <property type="match status" value="1"/>
</dbReference>
<feature type="region of interest" description="Disordered" evidence="17">
    <location>
        <begin position="272"/>
        <end position="323"/>
    </location>
</feature>
<dbReference type="PRINTS" id="PR00790">
    <property type="entry name" value="PAMONOXGNASE"/>
</dbReference>
<keyword evidence="18" id="KW-0472">Membrane</keyword>
<feature type="compositionally biased region" description="Basic and acidic residues" evidence="17">
    <location>
        <begin position="404"/>
        <end position="413"/>
    </location>
</feature>
<comment type="subcellular location">
    <subcellularLocation>
        <location evidence="2">Secreted</location>
    </subcellularLocation>
</comment>
<feature type="compositionally biased region" description="Basic and acidic residues" evidence="17">
    <location>
        <begin position="125"/>
        <end position="134"/>
    </location>
</feature>
<evidence type="ECO:0000256" key="15">
    <source>
        <dbReference type="PROSITE-ProRule" id="PRU00047"/>
    </source>
</evidence>
<dbReference type="GO" id="GO:0004598">
    <property type="term" value="F:peptidylamidoglycolate lyase activity"/>
    <property type="evidence" value="ECO:0007669"/>
    <property type="project" value="UniProtKB-EC"/>
</dbReference>
<dbReference type="GO" id="GO:0016020">
    <property type="term" value="C:membrane"/>
    <property type="evidence" value="ECO:0007669"/>
    <property type="project" value="InterPro"/>
</dbReference>
<sequence length="1634" mass="182927">MTMIVSVDVFLPADSSEMEDVDAIVVNIPDINNEELNEHDLEERLYAMLHHVDETEGNLTPDRGEGLNILENAPRSTVRRYWRISEPPTPSQKVNVQKDATPTPSNNINNKQQPNDVIQNNQTPKPKEEKRESPPRPLTADLSIFKSPVPQNMKRTIEFIEDEDDNAVILESSDEDEVIEVALPPKPTITIESSDEDELQIVNTVSPAKTQVNVDKITTSGERDISASPAPSAVSSVSDEFIRGDCIALNISSRHQDNPSFDFSLHGSDLLEQSTPSKKKKKKKSKDAVTSTPVLPVTPSKPTPNDGCFATPKGKVKNKKQKSKLYTVTEKSIPSADVYDSDSNQSVDTNKNSHSYIVTDKSLPSTDVYESDSNLSECMKEITPITKLKNTDVESSDSSISQDKPIDQASKKNESSVIDMSATISVVDLTGNDSFVNLDLSELDSDLVMGNVSGFSEYDYYGDETLSDNNISKFGSTKIPSILNENLDFDNLKGNEKVCKQRRYSLTTLRAEMEKFYNESWGGENFNHREIQKSMSRDKDLWAIDPKDRMPSLQKRKVTCNYCNRPGHRDDTCRLKPPICYMCGSTGHFEPRCPKKICLNCGSPNHMYSSRCRNCTNWGNLKCNECGQPGHPATHCPDIWRRYHNTVDTNPHLDRSKQKNVSQMYCSGCSRRGHHVHTCRSYLPFSGLPINSPYVYSYRPVYQPAGDNTQRPQHITPPVTPHRNERNKRQSKSPTTHDSHFNKKRNLSTGDEPERRVTKSPAPQRKTSVSKETSDEGNKKEPNKNTQNENKQAPIEKAPNFIPIHSANHDKKGNMIQDNEVSDTSHIITSARIYVTNDIVEKLNTEEGKAWLKEATEKHSVQMENTDVSSFLAIKGKLADQEAFQAALRDWFKPVPTTPVSTDTTKPSAEGDTWSVIPKNRNSLLRQLNYALNSLKEDIGDPSAIYKELTFLQNRHQQLLKQKVISPKQLSNNRGNINQMLKKLNMVLIGQAGLADGSAHVSELYALQEKLMNLRQKVIPNDLRKEIGQHYALIFTALPRNDYSDLLKIYNTTKPSSMVKRKKTLKLNPKLNRLKIKVNSIPTQPIQNGNKEERVEVPGSCCNPVMLQKLAFYHKRLLSARPSGAALKRTRGDLVRRLYSSIASLYRKEKMSSKNMKKVKKLQEQAQLFLSNFGEEGYYPAGYYDSQQVQYEKIKTALTKLEHTPQWVSDWPDPSIRMGQVSGVAIDNSGQVLVFHRSHNVWDATTFNNRDVYQGIGEDAIPEPTILVLNDTGELVDMWGQNLFYIPHGITVDNEGNVWVTDVALHQVFKFTPDDKVKPNMTLGEKFIPGNDDKHFCKPSAVAVLANGDFFVADGYCNHRILKFSPDGTIILQWGISHGNSPFAFNVPHALTLAEDRGLVCVADRERGRVACFRHDNGTYEGSFSSWLMGGRLFSVAYAPVHGGRLYIVNGPNSLPTPVPVRGFVIDFSTGRLIQTFAPDEGLRNPHDVVVSADGSKVYVAELNPFRVYKFVDEALKNESRLEKNVTSSHVKPTATVEVVGSVGAGGGAWEWWSGALGGAGGAAAAALLALAALALLRARNTGRKGVTRRRWEYGHGEFKLRRLLERRRFTRVHSDDSDEEPAPMLPQTLPANA</sequence>
<dbReference type="Gene3D" id="2.120.10.30">
    <property type="entry name" value="TolB, C-terminal domain"/>
    <property type="match status" value="1"/>
</dbReference>
<evidence type="ECO:0000256" key="11">
    <source>
        <dbReference type="ARBA" id="ARBA00023239"/>
    </source>
</evidence>
<evidence type="ECO:0000256" key="10">
    <source>
        <dbReference type="ARBA" id="ARBA00023180"/>
    </source>
</evidence>
<feature type="binding site" evidence="13">
    <location>
        <position position="1487"/>
    </location>
    <ligand>
        <name>Zn(2+)</name>
        <dbReference type="ChEBI" id="CHEBI:29105"/>
        <note>catalytic</note>
    </ligand>
</feature>
<feature type="compositionally biased region" description="Basic and acidic residues" evidence="17">
    <location>
        <begin position="772"/>
        <end position="783"/>
    </location>
</feature>
<feature type="region of interest" description="Disordered" evidence="17">
    <location>
        <begin position="702"/>
        <end position="799"/>
    </location>
</feature>
<evidence type="ECO:0000256" key="1">
    <source>
        <dbReference type="ARBA" id="ARBA00000686"/>
    </source>
</evidence>
<feature type="binding site" evidence="13">
    <location>
        <position position="1224"/>
    </location>
    <ligand>
        <name>Ca(2+)</name>
        <dbReference type="ChEBI" id="CHEBI:29108"/>
        <note>structural</note>
    </ligand>
</feature>
<dbReference type="SUPFAM" id="SSF57756">
    <property type="entry name" value="Retrovirus zinc finger-like domains"/>
    <property type="match status" value="1"/>
</dbReference>
<feature type="disulfide bond" evidence="14">
    <location>
        <begin position="1337"/>
        <end position="1357"/>
    </location>
</feature>
<reference evidence="20" key="1">
    <citation type="submission" date="2016-07" db="EMBL/GenBank/DDBJ databases">
        <authorList>
            <person name="Bretaudeau A."/>
        </authorList>
    </citation>
    <scope>NUCLEOTIDE SEQUENCE</scope>
    <source>
        <strain evidence="20">Rice</strain>
        <tissue evidence="20">Whole body</tissue>
    </source>
</reference>
<dbReference type="PANTHER" id="PTHR10680">
    <property type="entry name" value="PEPTIDYL-GLYCINE ALPHA-AMIDATING MONOOXYGENASE"/>
    <property type="match status" value="1"/>
</dbReference>
<name>A0A2H1WA59_SPOFR</name>
<dbReference type="GO" id="GO:0005576">
    <property type="term" value="C:extracellular region"/>
    <property type="evidence" value="ECO:0007669"/>
    <property type="project" value="UniProtKB-SubCell"/>
</dbReference>
<dbReference type="Gene3D" id="4.10.60.10">
    <property type="entry name" value="Zinc finger, CCHC-type"/>
    <property type="match status" value="2"/>
</dbReference>
<dbReference type="EC" id="4.3.2.5" evidence="3"/>
<keyword evidence="8 13" id="KW-0862">Zinc</keyword>
<dbReference type="InterPro" id="IPR001878">
    <property type="entry name" value="Znf_CCHC"/>
</dbReference>
<feature type="domain" description="CCHC-type" evidence="19">
    <location>
        <begin position="622"/>
        <end position="638"/>
    </location>
</feature>
<evidence type="ECO:0000256" key="4">
    <source>
        <dbReference type="ARBA" id="ARBA00022525"/>
    </source>
</evidence>
<evidence type="ECO:0000256" key="12">
    <source>
        <dbReference type="PIRSR" id="PIRSR600720-1"/>
    </source>
</evidence>
<feature type="binding site" evidence="12">
    <location>
        <position position="1237"/>
    </location>
    <ligand>
        <name>a protein</name>
        <dbReference type="ChEBI" id="CHEBI:16541"/>
    </ligand>
    <ligandPart>
        <name>C-terminal Xaa-(2S)-2-hydroxyglycine residue</name>
        <dbReference type="ChEBI" id="CHEBI:142768"/>
    </ligandPart>
</feature>
<dbReference type="CDD" id="cd14958">
    <property type="entry name" value="NHL_PAL_like"/>
    <property type="match status" value="1"/>
</dbReference>
<keyword evidence="5 13" id="KW-0479">Metal-binding</keyword>
<feature type="region of interest" description="Disordered" evidence="17">
    <location>
        <begin position="1612"/>
        <end position="1634"/>
    </location>
</feature>
<dbReference type="InterPro" id="IPR000720">
    <property type="entry name" value="PHM/PAL"/>
</dbReference>
<evidence type="ECO:0000256" key="16">
    <source>
        <dbReference type="PROSITE-ProRule" id="PRU00504"/>
    </source>
</evidence>
<comment type="cofactor">
    <cofactor evidence="13">
        <name>Zn(2+)</name>
        <dbReference type="ChEBI" id="CHEBI:29105"/>
    </cofactor>
    <text evidence="13">Binds one Zn(2+) ion per subunit.</text>
</comment>
<dbReference type="InterPro" id="IPR036875">
    <property type="entry name" value="Znf_CCHC_sf"/>
</dbReference>
<evidence type="ECO:0000256" key="5">
    <source>
        <dbReference type="ARBA" id="ARBA00022723"/>
    </source>
</evidence>
<keyword evidence="18" id="KW-0812">Transmembrane</keyword>